<feature type="transmembrane region" description="Helical" evidence="1">
    <location>
        <begin position="333"/>
        <end position="349"/>
    </location>
</feature>
<accession>A0ABV7YSJ4</accession>
<evidence type="ECO:0008006" key="4">
    <source>
        <dbReference type="Google" id="ProtNLM"/>
    </source>
</evidence>
<gene>
    <name evidence="2" type="ORF">ACFOOI_04795</name>
</gene>
<proteinExistence type="predicted"/>
<feature type="transmembrane region" description="Helical" evidence="1">
    <location>
        <begin position="226"/>
        <end position="245"/>
    </location>
</feature>
<feature type="transmembrane region" description="Helical" evidence="1">
    <location>
        <begin position="191"/>
        <end position="214"/>
    </location>
</feature>
<keyword evidence="1" id="KW-1133">Transmembrane helix</keyword>
<feature type="transmembrane region" description="Helical" evidence="1">
    <location>
        <begin position="116"/>
        <end position="139"/>
    </location>
</feature>
<feature type="transmembrane region" description="Helical" evidence="1">
    <location>
        <begin position="356"/>
        <end position="377"/>
    </location>
</feature>
<name>A0ABV7YSJ4_9BACT</name>
<feature type="transmembrane region" description="Helical" evidence="1">
    <location>
        <begin position="284"/>
        <end position="302"/>
    </location>
</feature>
<dbReference type="EMBL" id="JBHRYQ010000001">
    <property type="protein sequence ID" value="MFC3809960.1"/>
    <property type="molecule type" value="Genomic_DNA"/>
</dbReference>
<keyword evidence="1" id="KW-0472">Membrane</keyword>
<feature type="transmembrane region" description="Helical" evidence="1">
    <location>
        <begin position="151"/>
        <end position="171"/>
    </location>
</feature>
<evidence type="ECO:0000313" key="2">
    <source>
        <dbReference type="EMBL" id="MFC3809960.1"/>
    </source>
</evidence>
<sequence>MSPFNNHLEVAGFEKILLLKFSICVLFSVGVWVIYTQKARLSSIPNSKKALFFLLSFIILRILPFLIIYVILDFSARSDVRMFYDSALGALKLGFVYRDFETAYSPIFPYLTALPLLIWDSAKAIVLEMVLVEGIILWFTYKYYKNSLGNYYLLLYLMLPAPFVFSILGGQEDIWMWAFVLWTCFILRKNSNWLLAGLIMGLGLLTTKALLVLYLPALFIFAKKPWQFMLGLLIVGIPSLAFMYYHSELLFLSPIQQANDPRTPNIWSVLHPLTNGFVPIGPKILNWVGLVSIQALGIFFAIKSKKTSKPHYFLVFLFLIISVWLMIIQQSSLSNYAYVFLMPMVFFFGEQTNKKWLILLLLLNLFVVIQPPIWWGIGMPIFHSLSDLNSGYKVLEYITEIGVVVLLFAFLRIIIKNFKTTNNSNV</sequence>
<feature type="transmembrane region" description="Helical" evidence="1">
    <location>
        <begin position="51"/>
        <end position="72"/>
    </location>
</feature>
<keyword evidence="3" id="KW-1185">Reference proteome</keyword>
<dbReference type="Proteomes" id="UP001595616">
    <property type="component" value="Unassembled WGS sequence"/>
</dbReference>
<reference evidence="3" key="1">
    <citation type="journal article" date="2019" name="Int. J. Syst. Evol. Microbiol.">
        <title>The Global Catalogue of Microorganisms (GCM) 10K type strain sequencing project: providing services to taxonomists for standard genome sequencing and annotation.</title>
        <authorList>
            <consortium name="The Broad Institute Genomics Platform"/>
            <consortium name="The Broad Institute Genome Sequencing Center for Infectious Disease"/>
            <person name="Wu L."/>
            <person name="Ma J."/>
        </authorList>
    </citation>
    <scope>NUCLEOTIDE SEQUENCE [LARGE SCALE GENOMIC DNA]</scope>
    <source>
        <strain evidence="3">CECT 7956</strain>
    </source>
</reference>
<feature type="transmembrane region" description="Helical" evidence="1">
    <location>
        <begin position="16"/>
        <end position="35"/>
    </location>
</feature>
<evidence type="ECO:0000256" key="1">
    <source>
        <dbReference type="SAM" id="Phobius"/>
    </source>
</evidence>
<evidence type="ECO:0000313" key="3">
    <source>
        <dbReference type="Proteomes" id="UP001595616"/>
    </source>
</evidence>
<dbReference type="RefSeq" id="WP_379835648.1">
    <property type="nucleotide sequence ID" value="NZ_JBHRYQ010000001.1"/>
</dbReference>
<feature type="transmembrane region" description="Helical" evidence="1">
    <location>
        <begin position="311"/>
        <end position="327"/>
    </location>
</feature>
<keyword evidence="1" id="KW-0812">Transmembrane</keyword>
<comment type="caution">
    <text evidence="2">The sequence shown here is derived from an EMBL/GenBank/DDBJ whole genome shotgun (WGS) entry which is preliminary data.</text>
</comment>
<feature type="transmembrane region" description="Helical" evidence="1">
    <location>
        <begin position="397"/>
        <end position="415"/>
    </location>
</feature>
<protein>
    <recommendedName>
        <fullName evidence="4">DUF2029 domain-containing protein</fullName>
    </recommendedName>
</protein>
<organism evidence="2 3">
    <name type="scientific">Lacihabitans lacunae</name>
    <dbReference type="NCBI Taxonomy" id="1028214"/>
    <lineage>
        <taxon>Bacteria</taxon>
        <taxon>Pseudomonadati</taxon>
        <taxon>Bacteroidota</taxon>
        <taxon>Cytophagia</taxon>
        <taxon>Cytophagales</taxon>
        <taxon>Leadbetterellaceae</taxon>
        <taxon>Lacihabitans</taxon>
    </lineage>
</organism>